<dbReference type="CDD" id="cd22363">
    <property type="entry name" value="tRNA-intron_lyase_C"/>
    <property type="match status" value="1"/>
</dbReference>
<accession>A0A7S2LGB3</accession>
<comment type="catalytic activity">
    <reaction evidence="3">
        <text>pretRNA = a 3'-half-tRNA molecule with a 5'-OH end + a 5'-half-tRNA molecule with a 2',3'-cyclic phosphate end + an intron with a 2',3'-cyclic phosphate and a 5'-hydroxyl terminus.</text>
        <dbReference type="EC" id="4.6.1.16"/>
    </reaction>
</comment>
<evidence type="ECO:0000256" key="3">
    <source>
        <dbReference type="ARBA" id="ARBA00034031"/>
    </source>
</evidence>
<comment type="similarity">
    <text evidence="1">Belongs to the tRNA-intron endonuclease family.</text>
</comment>
<dbReference type="InterPro" id="IPR036167">
    <property type="entry name" value="tRNA_intron_Endo_cat-like_sf"/>
</dbReference>
<dbReference type="GO" id="GO:0000213">
    <property type="term" value="F:tRNA-intron lyase activity"/>
    <property type="evidence" value="ECO:0007669"/>
    <property type="project" value="UniProtKB-EC"/>
</dbReference>
<evidence type="ECO:0000313" key="5">
    <source>
        <dbReference type="EMBL" id="CAD9605327.1"/>
    </source>
</evidence>
<dbReference type="PANTHER" id="PTHR21227:SF0">
    <property type="entry name" value="TRNA-SPLICING ENDONUCLEASE SUBUNIT SEN2"/>
    <property type="match status" value="1"/>
</dbReference>
<dbReference type="EC" id="4.6.1.16" evidence="2"/>
<dbReference type="Gene3D" id="3.40.1350.10">
    <property type="match status" value="1"/>
</dbReference>
<dbReference type="GO" id="GO:0000214">
    <property type="term" value="C:tRNA-intron endonuclease complex"/>
    <property type="evidence" value="ECO:0007669"/>
    <property type="project" value="TreeGrafter"/>
</dbReference>
<feature type="domain" description="tRNA intron endonuclease catalytic" evidence="4">
    <location>
        <begin position="17"/>
        <end position="88"/>
    </location>
</feature>
<evidence type="ECO:0000256" key="2">
    <source>
        <dbReference type="ARBA" id="ARBA00012573"/>
    </source>
</evidence>
<reference evidence="5" key="1">
    <citation type="submission" date="2021-01" db="EMBL/GenBank/DDBJ databases">
        <authorList>
            <person name="Corre E."/>
            <person name="Pelletier E."/>
            <person name="Niang G."/>
            <person name="Scheremetjew M."/>
            <person name="Finn R."/>
            <person name="Kale V."/>
            <person name="Holt S."/>
            <person name="Cochrane G."/>
            <person name="Meng A."/>
            <person name="Brown T."/>
            <person name="Cohen L."/>
        </authorList>
    </citation>
    <scope>NUCLEOTIDE SEQUENCE</scope>
    <source>
        <strain evidence="5">SM1012Den-03</strain>
    </source>
</reference>
<evidence type="ECO:0000256" key="1">
    <source>
        <dbReference type="ARBA" id="ARBA00008078"/>
    </source>
</evidence>
<dbReference type="EMBL" id="HBGZ01016527">
    <property type="protein sequence ID" value="CAD9605327.1"/>
    <property type="molecule type" value="Transcribed_RNA"/>
</dbReference>
<dbReference type="InterPro" id="IPR006676">
    <property type="entry name" value="tRNA_splic"/>
</dbReference>
<dbReference type="SUPFAM" id="SSF53032">
    <property type="entry name" value="tRNA-intron endonuclease catalytic domain-like"/>
    <property type="match status" value="1"/>
</dbReference>
<dbReference type="AlphaFoldDB" id="A0A7S2LGB3"/>
<gene>
    <name evidence="5" type="ORF">SMAR0320_LOCUS11817</name>
</gene>
<dbReference type="InterPro" id="IPR006677">
    <property type="entry name" value="tRNA_intron_Endonuc_cat-like"/>
</dbReference>
<organism evidence="5">
    <name type="scientific">Skeletonema marinoi</name>
    <dbReference type="NCBI Taxonomy" id="267567"/>
    <lineage>
        <taxon>Eukaryota</taxon>
        <taxon>Sar</taxon>
        <taxon>Stramenopiles</taxon>
        <taxon>Ochrophyta</taxon>
        <taxon>Bacillariophyta</taxon>
        <taxon>Coscinodiscophyceae</taxon>
        <taxon>Thalassiosirophycidae</taxon>
        <taxon>Thalassiosirales</taxon>
        <taxon>Skeletonemataceae</taxon>
        <taxon>Skeletonema</taxon>
        <taxon>Skeletonema marinoi-dohrnii complex</taxon>
    </lineage>
</organism>
<name>A0A7S2LGB3_9STRA</name>
<evidence type="ECO:0000259" key="4">
    <source>
        <dbReference type="Pfam" id="PF01974"/>
    </source>
</evidence>
<dbReference type="PANTHER" id="PTHR21227">
    <property type="entry name" value="TRNA-SPLICING ENDONUCLEASE SUBUNIT SEN2"/>
    <property type="match status" value="1"/>
</dbReference>
<sequence length="141" mass="15944">MSRHINITNSDHISITRTHFANKGYRVHSGLQFGCELVLYADEPGRVHSDFCVHVVPPDGSLDFRMIQTLTRLVVSTGKTLIVAHVKEVAEEIVEDKIEDMVVTYGEPPRRYVVEELAIATEHAPFRHKNVMKGVGMQIKH</sequence>
<dbReference type="InterPro" id="IPR011856">
    <property type="entry name" value="tRNA_endonuc-like_dom_sf"/>
</dbReference>
<proteinExistence type="inferred from homology"/>
<dbReference type="GO" id="GO:0005737">
    <property type="term" value="C:cytoplasm"/>
    <property type="evidence" value="ECO:0007669"/>
    <property type="project" value="TreeGrafter"/>
</dbReference>
<dbReference type="GO" id="GO:0000379">
    <property type="term" value="P:tRNA-type intron splice site recognition and cleavage"/>
    <property type="evidence" value="ECO:0007669"/>
    <property type="project" value="TreeGrafter"/>
</dbReference>
<dbReference type="Pfam" id="PF01974">
    <property type="entry name" value="tRNA_int_endo"/>
    <property type="match status" value="1"/>
</dbReference>
<protein>
    <recommendedName>
        <fullName evidence="2">tRNA-intron lyase</fullName>
        <ecNumber evidence="2">4.6.1.16</ecNumber>
    </recommendedName>
</protein>
<dbReference type="GO" id="GO:0003676">
    <property type="term" value="F:nucleic acid binding"/>
    <property type="evidence" value="ECO:0007669"/>
    <property type="project" value="InterPro"/>
</dbReference>